<dbReference type="PROSITE" id="PS00629">
    <property type="entry name" value="IMP_1"/>
    <property type="match status" value="1"/>
</dbReference>
<keyword evidence="4" id="KW-0479">Metal-binding</keyword>
<name>A0A6J6WM82_9ZZZZ</name>
<evidence type="ECO:0000256" key="1">
    <source>
        <dbReference type="ARBA" id="ARBA00001033"/>
    </source>
</evidence>
<accession>A0A6J6WM82</accession>
<dbReference type="AlphaFoldDB" id="A0A6J6WM82"/>
<comment type="catalytic activity">
    <reaction evidence="1">
        <text>a myo-inositol phosphate + H2O = myo-inositol + phosphate</text>
        <dbReference type="Rhea" id="RHEA:24056"/>
        <dbReference type="ChEBI" id="CHEBI:15377"/>
        <dbReference type="ChEBI" id="CHEBI:17268"/>
        <dbReference type="ChEBI" id="CHEBI:43474"/>
        <dbReference type="ChEBI" id="CHEBI:84139"/>
        <dbReference type="EC" id="3.1.3.25"/>
    </reaction>
</comment>
<dbReference type="InterPro" id="IPR000760">
    <property type="entry name" value="Inositol_monophosphatase-like"/>
</dbReference>
<dbReference type="InterPro" id="IPR020583">
    <property type="entry name" value="Inositol_monoP_metal-BS"/>
</dbReference>
<reference evidence="7" key="1">
    <citation type="submission" date="2020-05" db="EMBL/GenBank/DDBJ databases">
        <authorList>
            <person name="Chiriac C."/>
            <person name="Salcher M."/>
            <person name="Ghai R."/>
            <person name="Kavagutti S V."/>
        </authorList>
    </citation>
    <scope>NUCLEOTIDE SEQUENCE</scope>
</reference>
<comment type="cofactor">
    <cofactor evidence="2">
        <name>Mg(2+)</name>
        <dbReference type="ChEBI" id="CHEBI:18420"/>
    </cofactor>
</comment>
<dbReference type="Gene3D" id="3.40.190.80">
    <property type="match status" value="1"/>
</dbReference>
<evidence type="ECO:0000256" key="2">
    <source>
        <dbReference type="ARBA" id="ARBA00001946"/>
    </source>
</evidence>
<dbReference type="GO" id="GO:0007165">
    <property type="term" value="P:signal transduction"/>
    <property type="evidence" value="ECO:0007669"/>
    <property type="project" value="TreeGrafter"/>
</dbReference>
<dbReference type="PANTHER" id="PTHR20854:SF4">
    <property type="entry name" value="INOSITOL-1-MONOPHOSPHATASE-RELATED"/>
    <property type="match status" value="1"/>
</dbReference>
<keyword evidence="6" id="KW-0460">Magnesium</keyword>
<protein>
    <recommendedName>
        <fullName evidence="3">inositol-phosphate phosphatase</fullName>
        <ecNumber evidence="3">3.1.3.25</ecNumber>
    </recommendedName>
</protein>
<dbReference type="GO" id="GO:0006020">
    <property type="term" value="P:inositol metabolic process"/>
    <property type="evidence" value="ECO:0007669"/>
    <property type="project" value="TreeGrafter"/>
</dbReference>
<evidence type="ECO:0000256" key="3">
    <source>
        <dbReference type="ARBA" id="ARBA00013106"/>
    </source>
</evidence>
<dbReference type="EMBL" id="CAFAAG010000005">
    <property type="protein sequence ID" value="CAB4785039.1"/>
    <property type="molecule type" value="Genomic_DNA"/>
</dbReference>
<evidence type="ECO:0000256" key="4">
    <source>
        <dbReference type="ARBA" id="ARBA00022723"/>
    </source>
</evidence>
<dbReference type="GO" id="GO:0046872">
    <property type="term" value="F:metal ion binding"/>
    <property type="evidence" value="ECO:0007669"/>
    <property type="project" value="UniProtKB-KW"/>
</dbReference>
<dbReference type="EC" id="3.1.3.25" evidence="3"/>
<evidence type="ECO:0000256" key="5">
    <source>
        <dbReference type="ARBA" id="ARBA00022801"/>
    </source>
</evidence>
<gene>
    <name evidence="7" type="ORF">UFOPK2975_00155</name>
</gene>
<dbReference type="PRINTS" id="PR00377">
    <property type="entry name" value="IMPHPHTASES"/>
</dbReference>
<dbReference type="PANTHER" id="PTHR20854">
    <property type="entry name" value="INOSITOL MONOPHOSPHATASE"/>
    <property type="match status" value="1"/>
</dbReference>
<organism evidence="7">
    <name type="scientific">freshwater metagenome</name>
    <dbReference type="NCBI Taxonomy" id="449393"/>
    <lineage>
        <taxon>unclassified sequences</taxon>
        <taxon>metagenomes</taxon>
        <taxon>ecological metagenomes</taxon>
    </lineage>
</organism>
<dbReference type="Gene3D" id="3.30.540.10">
    <property type="entry name" value="Fructose-1,6-Bisphosphatase, subunit A, domain 1"/>
    <property type="match status" value="1"/>
</dbReference>
<dbReference type="CDD" id="cd01639">
    <property type="entry name" value="IMPase"/>
    <property type="match status" value="1"/>
</dbReference>
<dbReference type="GO" id="GO:0008934">
    <property type="term" value="F:inositol monophosphate 1-phosphatase activity"/>
    <property type="evidence" value="ECO:0007669"/>
    <property type="project" value="InterPro"/>
</dbReference>
<dbReference type="FunFam" id="3.30.540.10:FF:000003">
    <property type="entry name" value="Inositol-1-monophosphatase"/>
    <property type="match status" value="1"/>
</dbReference>
<evidence type="ECO:0000256" key="6">
    <source>
        <dbReference type="ARBA" id="ARBA00022842"/>
    </source>
</evidence>
<evidence type="ECO:0000313" key="7">
    <source>
        <dbReference type="EMBL" id="CAB4785039.1"/>
    </source>
</evidence>
<dbReference type="SUPFAM" id="SSF56655">
    <property type="entry name" value="Carbohydrate phosphatase"/>
    <property type="match status" value="1"/>
</dbReference>
<sequence>MQLENGENLPTTNPLASQLLHVATTLAKQAGDMALDGRRNGLNNVQTKSTATDMVTEFDKASEVLIVQGLAVSRPDDAIIGEEGASHSGTTGITWHIDPIDGTTNFFYDLPTWAVSIGAVDEHGSLAGAVYIPALNEMFTAIRGGGAFCNGEPIHCNPLVDISKALVCTGFSYSAEQRTVQATRVSRFIHQVRDIRRFGAASIDMCFVACGRFDAYFEENLHSWDIAAGDLIAREAGCQTGDFSGNALRPAQVLVSNPNIFSQLGNLILTSSTSDR</sequence>
<proteinExistence type="predicted"/>
<dbReference type="InterPro" id="IPR033942">
    <property type="entry name" value="IMPase"/>
</dbReference>
<keyword evidence="5" id="KW-0378">Hydrolase</keyword>
<dbReference type="Pfam" id="PF00459">
    <property type="entry name" value="Inositol_P"/>
    <property type="match status" value="1"/>
</dbReference>